<keyword evidence="1" id="KW-1133">Transmembrane helix</keyword>
<evidence type="ECO:0000313" key="3">
    <source>
        <dbReference type="EMBL" id="UYP44849.1"/>
    </source>
</evidence>
<evidence type="ECO:0000313" key="4">
    <source>
        <dbReference type="Proteomes" id="UP001208689"/>
    </source>
</evidence>
<dbReference type="Pfam" id="PF04235">
    <property type="entry name" value="DUF418"/>
    <property type="match status" value="1"/>
</dbReference>
<dbReference type="EMBL" id="CP104013">
    <property type="protein sequence ID" value="UYP44849.1"/>
    <property type="molecule type" value="Genomic_DNA"/>
</dbReference>
<keyword evidence="4" id="KW-1185">Reference proteome</keyword>
<keyword evidence="1" id="KW-0472">Membrane</keyword>
<dbReference type="InterPro" id="IPR007349">
    <property type="entry name" value="DUF418"/>
</dbReference>
<evidence type="ECO:0000256" key="1">
    <source>
        <dbReference type="SAM" id="Phobius"/>
    </source>
</evidence>
<feature type="transmembrane region" description="Helical" evidence="1">
    <location>
        <begin position="308"/>
        <end position="329"/>
    </location>
</feature>
<feature type="transmembrane region" description="Helical" evidence="1">
    <location>
        <begin position="350"/>
        <end position="372"/>
    </location>
</feature>
<dbReference type="Proteomes" id="UP001208689">
    <property type="component" value="Chromosome"/>
</dbReference>
<feature type="transmembrane region" description="Helical" evidence="1">
    <location>
        <begin position="384"/>
        <end position="405"/>
    </location>
</feature>
<protein>
    <recommendedName>
        <fullName evidence="2">DUF418 domain-containing protein</fullName>
    </recommendedName>
</protein>
<gene>
    <name evidence="3" type="ORF">NEF87_001134</name>
</gene>
<feature type="transmembrane region" description="Helical" evidence="1">
    <location>
        <begin position="102"/>
        <end position="120"/>
    </location>
</feature>
<proteinExistence type="predicted"/>
<feature type="transmembrane region" description="Helical" evidence="1">
    <location>
        <begin position="157"/>
        <end position="186"/>
    </location>
</feature>
<feature type="domain" description="DUF418" evidence="2">
    <location>
        <begin position="274"/>
        <end position="422"/>
    </location>
</feature>
<feature type="transmembrane region" description="Helical" evidence="1">
    <location>
        <begin position="58"/>
        <end position="81"/>
    </location>
</feature>
<feature type="transmembrane region" description="Helical" evidence="1">
    <location>
        <begin position="277"/>
        <end position="296"/>
    </location>
</feature>
<feature type="transmembrane region" description="Helical" evidence="1">
    <location>
        <begin position="198"/>
        <end position="219"/>
    </location>
</feature>
<feature type="transmembrane region" description="Helical" evidence="1">
    <location>
        <begin position="247"/>
        <end position="265"/>
    </location>
</feature>
<name>A0ABY6HQU1_9ARCH</name>
<keyword evidence="1" id="KW-0812">Transmembrane</keyword>
<organism evidence="3 4">
    <name type="scientific">Candidatus Lokiarchaeum ossiferum</name>
    <dbReference type="NCBI Taxonomy" id="2951803"/>
    <lineage>
        <taxon>Archaea</taxon>
        <taxon>Promethearchaeati</taxon>
        <taxon>Promethearchaeota</taxon>
        <taxon>Promethearchaeia</taxon>
        <taxon>Promethearchaeales</taxon>
        <taxon>Promethearchaeaceae</taxon>
        <taxon>Candidatus Lokiarchaeum</taxon>
    </lineage>
</organism>
<feature type="transmembrane region" description="Helical" evidence="1">
    <location>
        <begin position="20"/>
        <end position="38"/>
    </location>
</feature>
<accession>A0ABY6HQU1</accession>
<sequence>MSIEEKQIIMHNPLNSTRRIQAFDFLRGFAIMIIIFVHRIHYTWTGMENGENLFTDQGIGVVLIIVTIVFFMMAGIFYVVSATVNTYNFYHRVTQDHEKIKQYTKIGIISGFWLIGLNYIQRIFFMNGFTSTSSGLEPEFPIGIFPSLLKYQGEFTWFWSILTQTGTLFVLGINLTIVTGILYLLFKNKNNQNMKQKLRILYILGVMFFILSIFVKFWGHPFYSQLYSDENYFAAFILGGFTTEFGLFPYLSFGLFGSYFGLLIASEENLLIIKKKFRKSILIWLVIGLIGVVVFNTDTDFGDRLMTTAINCVGVALFMLFEWICLKIYDYSAKKIDETKSKPSNGIVTFGKISLTIYILEPLLAEILILPIDLIFGIEWKTNVWMVGLFGILCIAMWMLIAFFWKKSEFIGSFEWCSKKLLKKNRPIQYKV</sequence>
<evidence type="ECO:0000259" key="2">
    <source>
        <dbReference type="Pfam" id="PF04235"/>
    </source>
</evidence>
<reference evidence="3" key="1">
    <citation type="submission" date="2022-09" db="EMBL/GenBank/DDBJ databases">
        <title>Actin cytoskeleton and complex cell architecture in an #Asgard archaeon.</title>
        <authorList>
            <person name="Ponce Toledo R.I."/>
            <person name="Schleper C."/>
            <person name="Rodrigues Oliveira T."/>
            <person name="Wollweber F."/>
            <person name="Xu J."/>
            <person name="Rittmann S."/>
            <person name="Klingl A."/>
            <person name="Pilhofer M."/>
        </authorList>
    </citation>
    <scope>NUCLEOTIDE SEQUENCE</scope>
    <source>
        <strain evidence="3">B-35</strain>
    </source>
</reference>